<dbReference type="Proteomes" id="UP000530928">
    <property type="component" value="Unassembled WGS sequence"/>
</dbReference>
<dbReference type="CDD" id="cd14014">
    <property type="entry name" value="STKc_PknB_like"/>
    <property type="match status" value="1"/>
</dbReference>
<dbReference type="PANTHER" id="PTHR43671:SF13">
    <property type="entry name" value="SERINE_THREONINE-PROTEIN KINASE NEK2"/>
    <property type="match status" value="1"/>
</dbReference>
<dbReference type="EC" id="2.7.11.1" evidence="1"/>
<proteinExistence type="predicted"/>
<evidence type="ECO:0000259" key="7">
    <source>
        <dbReference type="PROSITE" id="PS50011"/>
    </source>
</evidence>
<dbReference type="Gene3D" id="1.10.510.10">
    <property type="entry name" value="Transferase(Phosphotransferase) domain 1"/>
    <property type="match status" value="1"/>
</dbReference>
<dbReference type="GO" id="GO:0004674">
    <property type="term" value="F:protein serine/threonine kinase activity"/>
    <property type="evidence" value="ECO:0007669"/>
    <property type="project" value="UniProtKB-KW"/>
</dbReference>
<evidence type="ECO:0000256" key="4">
    <source>
        <dbReference type="ARBA" id="ARBA00022777"/>
    </source>
</evidence>
<dbReference type="InterPro" id="IPR050660">
    <property type="entry name" value="NEK_Ser/Thr_kinase"/>
</dbReference>
<name>A0A7W0HTU0_9ACTN</name>
<dbReference type="AlphaFoldDB" id="A0A7W0HTU0"/>
<evidence type="ECO:0000313" key="9">
    <source>
        <dbReference type="Proteomes" id="UP000530928"/>
    </source>
</evidence>
<keyword evidence="2" id="KW-0808">Transferase</keyword>
<protein>
    <recommendedName>
        <fullName evidence="1">non-specific serine/threonine protein kinase</fullName>
        <ecNumber evidence="1">2.7.11.1</ecNumber>
    </recommendedName>
</protein>
<keyword evidence="6" id="KW-1133">Transmembrane helix</keyword>
<keyword evidence="3" id="KW-0547">Nucleotide-binding</keyword>
<evidence type="ECO:0000313" key="8">
    <source>
        <dbReference type="EMBL" id="MBA2895076.1"/>
    </source>
</evidence>
<keyword evidence="5" id="KW-0067">ATP-binding</keyword>
<dbReference type="GO" id="GO:0005524">
    <property type="term" value="F:ATP binding"/>
    <property type="evidence" value="ECO:0007669"/>
    <property type="project" value="UniProtKB-KW"/>
</dbReference>
<gene>
    <name evidence="8" type="ORF">HNR30_006448</name>
</gene>
<feature type="domain" description="Protein kinase" evidence="7">
    <location>
        <begin position="14"/>
        <end position="248"/>
    </location>
</feature>
<keyword evidence="9" id="KW-1185">Reference proteome</keyword>
<evidence type="ECO:0000256" key="2">
    <source>
        <dbReference type="ARBA" id="ARBA00022679"/>
    </source>
</evidence>
<dbReference type="PANTHER" id="PTHR43671">
    <property type="entry name" value="SERINE/THREONINE-PROTEIN KINASE NEK"/>
    <property type="match status" value="1"/>
</dbReference>
<comment type="caution">
    <text evidence="8">The sequence shown here is derived from an EMBL/GenBank/DDBJ whole genome shotgun (WGS) entry which is preliminary data.</text>
</comment>
<dbReference type="InterPro" id="IPR011009">
    <property type="entry name" value="Kinase-like_dom_sf"/>
</dbReference>
<keyword evidence="6" id="KW-0472">Membrane</keyword>
<dbReference type="PROSITE" id="PS50011">
    <property type="entry name" value="PROTEIN_KINASE_DOM"/>
    <property type="match status" value="1"/>
</dbReference>
<dbReference type="Pfam" id="PF20703">
    <property type="entry name" value="nSTAND1"/>
    <property type="match status" value="1"/>
</dbReference>
<dbReference type="EMBL" id="JACDUR010000006">
    <property type="protein sequence ID" value="MBA2895076.1"/>
    <property type="molecule type" value="Genomic_DNA"/>
</dbReference>
<evidence type="ECO:0000256" key="6">
    <source>
        <dbReference type="SAM" id="Phobius"/>
    </source>
</evidence>
<organism evidence="8 9">
    <name type="scientific">Nonomuraea soli</name>
    <dbReference type="NCBI Taxonomy" id="1032476"/>
    <lineage>
        <taxon>Bacteria</taxon>
        <taxon>Bacillati</taxon>
        <taxon>Actinomycetota</taxon>
        <taxon>Actinomycetes</taxon>
        <taxon>Streptosporangiales</taxon>
        <taxon>Streptosporangiaceae</taxon>
        <taxon>Nonomuraea</taxon>
    </lineage>
</organism>
<dbReference type="RefSeq" id="WP_181613772.1">
    <property type="nucleotide sequence ID" value="NZ_BAABAM010000004.1"/>
</dbReference>
<keyword evidence="4 8" id="KW-0418">Kinase</keyword>
<keyword evidence="6" id="KW-0812">Transmembrane</keyword>
<dbReference type="InterPro" id="IPR000719">
    <property type="entry name" value="Prot_kinase_dom"/>
</dbReference>
<evidence type="ECO:0000256" key="3">
    <source>
        <dbReference type="ARBA" id="ARBA00022741"/>
    </source>
</evidence>
<dbReference type="SUPFAM" id="SSF56112">
    <property type="entry name" value="Protein kinase-like (PK-like)"/>
    <property type="match status" value="1"/>
</dbReference>
<feature type="transmembrane region" description="Helical" evidence="6">
    <location>
        <begin position="378"/>
        <end position="397"/>
    </location>
</feature>
<reference evidence="8 9" key="1">
    <citation type="submission" date="2020-07" db="EMBL/GenBank/DDBJ databases">
        <title>Genomic Encyclopedia of Type Strains, Phase IV (KMG-IV): sequencing the most valuable type-strain genomes for metagenomic binning, comparative biology and taxonomic classification.</title>
        <authorList>
            <person name="Goeker M."/>
        </authorList>
    </citation>
    <scope>NUCLEOTIDE SEQUENCE [LARGE SCALE GENOMIC DNA]</scope>
    <source>
        <strain evidence="8 9">DSM 45533</strain>
    </source>
</reference>
<evidence type="ECO:0000256" key="5">
    <source>
        <dbReference type="ARBA" id="ARBA00022840"/>
    </source>
</evidence>
<accession>A0A7W0HTU0</accession>
<sequence length="402" mass="43008">MSALALRAGDPARLGDYWVAGRLGRTEVYEGYDPCGQRVAIRMVPSGTTRLRRDLPAIMRVAGHCTARVIDARAEQDPACPAYTVSEFVPGPNLRALVGLEGPFGPDRLRRLAIGTATALVAIHEAGVIHRDLRPDTVLIGPEGPRVTGFGVARAAELWPAYLAPELFAGRPSGPAADVFAWGAVMLFAATGRDVFDDPAPDGVMHLVLSGAPDLGALAEPLRTLVGAALAKDPAQRPSARELLLALLGTWDPKRGSREAASLATVPRPGIGEIAESRYLSLPPSQRPLVPQTLLALIGVDDQGRDTVRHAPLATLPASIVHHFAAAGLLTVDDGRVTLRQLVLLRAWPRLHRWVAERRPCLIETARLRRRRVVLQRVLVGAVAALMAAAVLAASMADIRLR</sequence>
<dbReference type="InterPro" id="IPR049052">
    <property type="entry name" value="nSTAND1"/>
</dbReference>
<keyword evidence="8" id="KW-0723">Serine/threonine-protein kinase</keyword>
<dbReference type="Pfam" id="PF00069">
    <property type="entry name" value="Pkinase"/>
    <property type="match status" value="1"/>
</dbReference>
<evidence type="ECO:0000256" key="1">
    <source>
        <dbReference type="ARBA" id="ARBA00012513"/>
    </source>
</evidence>